<dbReference type="AlphaFoldDB" id="A0A369XKA9"/>
<protein>
    <recommendedName>
        <fullName evidence="1">UPF0246 protein DVS81_11665</fullName>
    </recommendedName>
</protein>
<organism evidence="2 3">
    <name type="scientific">Candidatus Accumulibacter meliphilus</name>
    <dbReference type="NCBI Taxonomy" id="2211374"/>
    <lineage>
        <taxon>Bacteria</taxon>
        <taxon>Pseudomonadati</taxon>
        <taxon>Pseudomonadota</taxon>
        <taxon>Betaproteobacteria</taxon>
        <taxon>Candidatus Accumulibacter</taxon>
    </lineage>
</organism>
<comment type="caution">
    <text evidence="2">The sequence shown here is derived from an EMBL/GenBank/DDBJ whole genome shotgun (WGS) entry which is preliminary data.</text>
</comment>
<dbReference type="EMBL" id="QPGA01000021">
    <property type="protein sequence ID" value="RDE50354.1"/>
    <property type="molecule type" value="Genomic_DNA"/>
</dbReference>
<dbReference type="NCBIfam" id="NF002542">
    <property type="entry name" value="PRK02101.1-3"/>
    <property type="match status" value="1"/>
</dbReference>
<dbReference type="PANTHER" id="PTHR30283">
    <property type="entry name" value="PEROXIDE STRESS RESPONSE PROTEIN YAAA"/>
    <property type="match status" value="1"/>
</dbReference>
<reference evidence="2 3" key="1">
    <citation type="submission" date="2018-05" db="EMBL/GenBank/DDBJ databases">
        <title>Integrated omic analyses show evidence that a Ca. Accumulibacter phosphatis strain performs denitrification under micro-aerobic conditions.</title>
        <authorList>
            <person name="Camejo P.Y."/>
            <person name="Katherine M.D."/>
            <person name="Daniel N.R."/>
        </authorList>
    </citation>
    <scope>NUCLEOTIDE SEQUENCE [LARGE SCALE GENOMIC DNA]</scope>
    <source>
        <strain evidence="2">UW-LDO-IC</strain>
    </source>
</reference>
<evidence type="ECO:0000256" key="1">
    <source>
        <dbReference type="HAMAP-Rule" id="MF_00652"/>
    </source>
</evidence>
<sequence length="256" mass="28422">MLIVLSPAKTFDYQTPLTLDEHSQAQFLEQSEVLIDRLRELSPAALASLMKISDKLAALNAGRYAEWAQPFTQDNARQAIRAFAGDVYTGFDAETLSVADLQFAQQHVRMLSGLYGVLRPLDLIQPYRLEMGTRLSNPAGKDLYAFWNERISDALNAALAEAGASVLVNLASEEYFKAVNPKNLSMPVLQPVFQDWGSGKFRVVSFYAKRARGLMARFAIINRLTNPAGLKDFTVGGYAFAEDASSESVWVFRRGQ</sequence>
<proteinExistence type="inferred from homology"/>
<dbReference type="Proteomes" id="UP000253831">
    <property type="component" value="Unassembled WGS sequence"/>
</dbReference>
<evidence type="ECO:0000313" key="3">
    <source>
        <dbReference type="Proteomes" id="UP000253831"/>
    </source>
</evidence>
<accession>A0A369XKA9</accession>
<comment type="similarity">
    <text evidence="1">Belongs to the UPF0246 family.</text>
</comment>
<gene>
    <name evidence="2" type="ORF">DVS81_11665</name>
</gene>
<name>A0A369XKA9_9PROT</name>
<dbReference type="Pfam" id="PF03883">
    <property type="entry name" value="H2O2_YaaD"/>
    <property type="match status" value="1"/>
</dbReference>
<evidence type="ECO:0000313" key="2">
    <source>
        <dbReference type="EMBL" id="RDE50354.1"/>
    </source>
</evidence>
<dbReference type="HAMAP" id="MF_00652">
    <property type="entry name" value="UPF0246"/>
    <property type="match status" value="1"/>
</dbReference>
<dbReference type="GO" id="GO:0005829">
    <property type="term" value="C:cytosol"/>
    <property type="evidence" value="ECO:0007669"/>
    <property type="project" value="TreeGrafter"/>
</dbReference>
<dbReference type="NCBIfam" id="NF002541">
    <property type="entry name" value="PRK02101.1-1"/>
    <property type="match status" value="1"/>
</dbReference>
<dbReference type="GO" id="GO:0033194">
    <property type="term" value="P:response to hydroperoxide"/>
    <property type="evidence" value="ECO:0007669"/>
    <property type="project" value="TreeGrafter"/>
</dbReference>
<dbReference type="PANTHER" id="PTHR30283:SF4">
    <property type="entry name" value="PEROXIDE STRESS RESISTANCE PROTEIN YAAA"/>
    <property type="match status" value="1"/>
</dbReference>
<dbReference type="InterPro" id="IPR005583">
    <property type="entry name" value="YaaA"/>
</dbReference>